<sequence>MIAVALTKNSITLSTTQSTETLVVLNNLQRESAQKLPLPPNTLSPLKNPQLSSRLPGVKCPGQLAEFLESEVLVSSLEFLVGSVSIIRSASQMIG</sequence>
<reference evidence="1" key="1">
    <citation type="submission" date="2022-11" db="EMBL/GenBank/DDBJ databases">
        <authorList>
            <person name="Petersen C."/>
        </authorList>
    </citation>
    <scope>NUCLEOTIDE SEQUENCE</scope>
    <source>
        <strain evidence="1">IBT 19713</strain>
    </source>
</reference>
<keyword evidence="2" id="KW-1185">Reference proteome</keyword>
<protein>
    <submittedName>
        <fullName evidence="1">Uncharacterized protein</fullName>
    </submittedName>
</protein>
<dbReference type="RefSeq" id="XP_058329414.1">
    <property type="nucleotide sequence ID" value="XM_058476524.1"/>
</dbReference>
<name>A0A9W9NU21_9EURO</name>
<dbReference type="GeneID" id="83203827"/>
<proteinExistence type="predicted"/>
<reference evidence="1" key="2">
    <citation type="journal article" date="2023" name="IMA Fungus">
        <title>Comparative genomic study of the Penicillium genus elucidates a diverse pangenome and 15 lateral gene transfer events.</title>
        <authorList>
            <person name="Petersen C."/>
            <person name="Sorensen T."/>
            <person name="Nielsen M.R."/>
            <person name="Sondergaard T.E."/>
            <person name="Sorensen J.L."/>
            <person name="Fitzpatrick D.A."/>
            <person name="Frisvad J.C."/>
            <person name="Nielsen K.L."/>
        </authorList>
    </citation>
    <scope>NUCLEOTIDE SEQUENCE</scope>
    <source>
        <strain evidence="1">IBT 19713</strain>
    </source>
</reference>
<comment type="caution">
    <text evidence="1">The sequence shown here is derived from an EMBL/GenBank/DDBJ whole genome shotgun (WGS) entry which is preliminary data.</text>
</comment>
<dbReference type="Proteomes" id="UP001150941">
    <property type="component" value="Unassembled WGS sequence"/>
</dbReference>
<dbReference type="AlphaFoldDB" id="A0A9W9NU21"/>
<evidence type="ECO:0000313" key="1">
    <source>
        <dbReference type="EMBL" id="KAJ5226003.1"/>
    </source>
</evidence>
<dbReference type="EMBL" id="JAPQKS010000005">
    <property type="protein sequence ID" value="KAJ5226003.1"/>
    <property type="molecule type" value="Genomic_DNA"/>
</dbReference>
<organism evidence="1 2">
    <name type="scientific">Penicillium chermesinum</name>
    <dbReference type="NCBI Taxonomy" id="63820"/>
    <lineage>
        <taxon>Eukaryota</taxon>
        <taxon>Fungi</taxon>
        <taxon>Dikarya</taxon>
        <taxon>Ascomycota</taxon>
        <taxon>Pezizomycotina</taxon>
        <taxon>Eurotiomycetes</taxon>
        <taxon>Eurotiomycetidae</taxon>
        <taxon>Eurotiales</taxon>
        <taxon>Aspergillaceae</taxon>
        <taxon>Penicillium</taxon>
    </lineage>
</organism>
<accession>A0A9W9NU21</accession>
<gene>
    <name evidence="1" type="ORF">N7468_007228</name>
</gene>
<evidence type="ECO:0000313" key="2">
    <source>
        <dbReference type="Proteomes" id="UP001150941"/>
    </source>
</evidence>